<reference evidence="1" key="2">
    <citation type="submission" date="2022-10" db="EMBL/GenBank/DDBJ databases">
        <authorList>
            <consortium name="ENA_rothamsted_submissions"/>
            <consortium name="culmorum"/>
            <person name="King R."/>
        </authorList>
    </citation>
    <scope>NUCLEOTIDE SEQUENCE</scope>
</reference>
<evidence type="ECO:0000313" key="2">
    <source>
        <dbReference type="Proteomes" id="UP001154329"/>
    </source>
</evidence>
<evidence type="ECO:0000313" key="1">
    <source>
        <dbReference type="EMBL" id="CAH1733469.1"/>
    </source>
</evidence>
<sequence>MSKQEESTVPLSAYNEVLERAVIAESKVESSNAFKWFVTARSAIEEFEDTHLRKIRIEVPKDNINDIFEKRRLRRQIKWQQILEKCEEYDVQKLLQRLENNKMLKDDFCLRISVAYGMLSKIIHNAMLTPGSGQISFSFLTSDEDVNKAIQIFMQGFEIKDQIIETIK</sequence>
<accession>A0A9P0NNY4</accession>
<name>A0A9P0NNY4_APHGO</name>
<keyword evidence="2" id="KW-1185">Reference proteome</keyword>
<organism evidence="1 2">
    <name type="scientific">Aphis gossypii</name>
    <name type="common">Cotton aphid</name>
    <dbReference type="NCBI Taxonomy" id="80765"/>
    <lineage>
        <taxon>Eukaryota</taxon>
        <taxon>Metazoa</taxon>
        <taxon>Ecdysozoa</taxon>
        <taxon>Arthropoda</taxon>
        <taxon>Hexapoda</taxon>
        <taxon>Insecta</taxon>
        <taxon>Pterygota</taxon>
        <taxon>Neoptera</taxon>
        <taxon>Paraneoptera</taxon>
        <taxon>Hemiptera</taxon>
        <taxon>Sternorrhyncha</taxon>
        <taxon>Aphidomorpha</taxon>
        <taxon>Aphidoidea</taxon>
        <taxon>Aphididae</taxon>
        <taxon>Aphidini</taxon>
        <taxon>Aphis</taxon>
        <taxon>Aphis</taxon>
    </lineage>
</organism>
<dbReference type="AlphaFoldDB" id="A0A9P0NNY4"/>
<protein>
    <submittedName>
        <fullName evidence="1">Uncharacterized protein</fullName>
    </submittedName>
</protein>
<proteinExistence type="predicted"/>
<reference evidence="1" key="1">
    <citation type="submission" date="2022-02" db="EMBL/GenBank/DDBJ databases">
        <authorList>
            <person name="King R."/>
        </authorList>
    </citation>
    <scope>NUCLEOTIDE SEQUENCE</scope>
</reference>
<dbReference type="Proteomes" id="UP001154329">
    <property type="component" value="Chromosome 3"/>
</dbReference>
<dbReference type="EMBL" id="OU899036">
    <property type="protein sequence ID" value="CAH1733469.1"/>
    <property type="molecule type" value="Genomic_DNA"/>
</dbReference>
<gene>
    <name evidence="1" type="ORF">APHIGO_LOCUS9774</name>
</gene>